<dbReference type="GO" id="GO:0006506">
    <property type="term" value="P:GPI anchor biosynthetic process"/>
    <property type="evidence" value="ECO:0007669"/>
    <property type="project" value="TreeGrafter"/>
</dbReference>
<dbReference type="VEuPathDB" id="VectorBase:MDOA016477"/>
<evidence type="ECO:0000259" key="6">
    <source>
        <dbReference type="Pfam" id="PF08510"/>
    </source>
</evidence>
<dbReference type="OrthoDB" id="690928at2759"/>
<feature type="transmembrane region" description="Helical" evidence="5">
    <location>
        <begin position="51"/>
        <end position="71"/>
    </location>
</feature>
<keyword evidence="4 5" id="KW-0472">Membrane</keyword>
<proteinExistence type="predicted"/>
<dbReference type="STRING" id="7370.A0A1I8NK54"/>
<reference evidence="7" key="1">
    <citation type="submission" date="2020-05" db="UniProtKB">
        <authorList>
            <consortium name="EnsemblMetazoa"/>
        </authorList>
    </citation>
    <scope>IDENTIFICATION</scope>
    <source>
        <strain evidence="7">Aabys</strain>
    </source>
</reference>
<name>A0A1I8NK54_MUSDO</name>
<dbReference type="PANTHER" id="PTHR46346:SF1">
    <property type="entry name" value="PHOSPHATIDYLINOSITOL N-ACETYLGLUCOSAMINYLTRANSFERASE SUBUNIT P"/>
    <property type="match status" value="1"/>
</dbReference>
<keyword evidence="3 5" id="KW-1133">Transmembrane helix</keyword>
<dbReference type="InterPro" id="IPR052263">
    <property type="entry name" value="GPI_Anchor_Biosynth"/>
</dbReference>
<gene>
    <name evidence="7" type="primary">105261963</name>
</gene>
<evidence type="ECO:0000256" key="1">
    <source>
        <dbReference type="ARBA" id="ARBA00004141"/>
    </source>
</evidence>
<dbReference type="PANTHER" id="PTHR46346">
    <property type="entry name" value="PHOSPHATIDYLINOSITOL N-ACETYLGLUCOSAMINYLTRANSFERASE SUBUNIT P"/>
    <property type="match status" value="1"/>
</dbReference>
<evidence type="ECO:0000256" key="2">
    <source>
        <dbReference type="ARBA" id="ARBA00022692"/>
    </source>
</evidence>
<accession>A0A1I8NK54</accession>
<dbReference type="InterPro" id="IPR013717">
    <property type="entry name" value="PIG-P"/>
</dbReference>
<organism evidence="7">
    <name type="scientific">Musca domestica</name>
    <name type="common">House fly</name>
    <dbReference type="NCBI Taxonomy" id="7370"/>
    <lineage>
        <taxon>Eukaryota</taxon>
        <taxon>Metazoa</taxon>
        <taxon>Ecdysozoa</taxon>
        <taxon>Arthropoda</taxon>
        <taxon>Hexapoda</taxon>
        <taxon>Insecta</taxon>
        <taxon>Pterygota</taxon>
        <taxon>Neoptera</taxon>
        <taxon>Endopterygota</taxon>
        <taxon>Diptera</taxon>
        <taxon>Brachycera</taxon>
        <taxon>Muscomorpha</taxon>
        <taxon>Muscoidea</taxon>
        <taxon>Muscidae</taxon>
        <taxon>Musca</taxon>
    </lineage>
</organism>
<feature type="domain" description="PIG-P" evidence="6">
    <location>
        <begin position="11"/>
        <end position="121"/>
    </location>
</feature>
<comment type="subcellular location">
    <subcellularLocation>
        <location evidence="1">Membrane</location>
        <topology evidence="1">Multi-pass membrane protein</topology>
    </subcellularLocation>
</comment>
<sequence>MPEHSPAPTPHRAIYGYSFYLLVITLFVFYISWTFLPTKQLGLTYLPDKYFAVLLPMLVLVGLAFFAFFIYPAINMSLTPDIDAFSSVADVSLILKGRTNKSLKSWNEMQNALNNAKVKTCKDHINFVENCEFCYGRHRIPDAKEQIDSLRFMDLKEINENLFS</sequence>
<dbReference type="KEGG" id="mde:105261963"/>
<dbReference type="Pfam" id="PF08510">
    <property type="entry name" value="PIG-P"/>
    <property type="match status" value="1"/>
</dbReference>
<dbReference type="VEuPathDB" id="VectorBase:MDOMA2_012288"/>
<evidence type="ECO:0000313" key="7">
    <source>
        <dbReference type="EnsemblMetazoa" id="MDOA016477-PA"/>
    </source>
</evidence>
<dbReference type="GO" id="GO:0016020">
    <property type="term" value="C:membrane"/>
    <property type="evidence" value="ECO:0007669"/>
    <property type="project" value="UniProtKB-SubCell"/>
</dbReference>
<dbReference type="EnsemblMetazoa" id="MDOA016477-RA">
    <property type="protein sequence ID" value="MDOA016477-PA"/>
    <property type="gene ID" value="MDOA016477"/>
</dbReference>
<keyword evidence="2 5" id="KW-0812">Transmembrane</keyword>
<protein>
    <recommendedName>
        <fullName evidence="6">PIG-P domain-containing protein</fullName>
    </recommendedName>
</protein>
<evidence type="ECO:0000256" key="5">
    <source>
        <dbReference type="SAM" id="Phobius"/>
    </source>
</evidence>
<feature type="transmembrane region" description="Helical" evidence="5">
    <location>
        <begin position="12"/>
        <end position="31"/>
    </location>
</feature>
<evidence type="ECO:0000256" key="4">
    <source>
        <dbReference type="ARBA" id="ARBA00023136"/>
    </source>
</evidence>
<dbReference type="AlphaFoldDB" id="A0A1I8NK54"/>
<evidence type="ECO:0000256" key="3">
    <source>
        <dbReference type="ARBA" id="ARBA00022989"/>
    </source>
</evidence>
<dbReference type="GO" id="GO:0005783">
    <property type="term" value="C:endoplasmic reticulum"/>
    <property type="evidence" value="ECO:0007669"/>
    <property type="project" value="TreeGrafter"/>
</dbReference>
<dbReference type="RefSeq" id="XP_011293458.2">
    <property type="nucleotide sequence ID" value="XM_011295156.3"/>
</dbReference>